<dbReference type="VEuPathDB" id="FungiDB:GGTG_07096"/>
<dbReference type="RefSeq" id="XP_009223184.1">
    <property type="nucleotide sequence ID" value="XM_009224920.1"/>
</dbReference>
<reference evidence="3" key="5">
    <citation type="submission" date="2018-04" db="UniProtKB">
        <authorList>
            <consortium name="EnsemblFungi"/>
        </authorList>
    </citation>
    <scope>IDENTIFICATION</scope>
    <source>
        <strain evidence="3">R3-111a-1</strain>
    </source>
</reference>
<protein>
    <submittedName>
        <fullName evidence="2 3">Uncharacterized protein</fullName>
    </submittedName>
</protein>
<evidence type="ECO:0000313" key="3">
    <source>
        <dbReference type="EnsemblFungi" id="EJT77184"/>
    </source>
</evidence>
<gene>
    <name evidence="3" type="primary">20347554</name>
    <name evidence="2" type="ORF">GGTG_07096</name>
</gene>
<feature type="region of interest" description="Disordered" evidence="1">
    <location>
        <begin position="34"/>
        <end position="54"/>
    </location>
</feature>
<reference evidence="2" key="2">
    <citation type="submission" date="2010-07" db="EMBL/GenBank/DDBJ databases">
        <authorList>
            <consortium name="The Broad Institute Genome Sequencing Platform"/>
            <consortium name="Broad Institute Genome Sequencing Center for Infectious Disease"/>
            <person name="Ma L.-J."/>
            <person name="Dead R."/>
            <person name="Young S."/>
            <person name="Zeng Q."/>
            <person name="Koehrsen M."/>
            <person name="Alvarado L."/>
            <person name="Berlin A."/>
            <person name="Chapman S.B."/>
            <person name="Chen Z."/>
            <person name="Freedman E."/>
            <person name="Gellesch M."/>
            <person name="Goldberg J."/>
            <person name="Griggs A."/>
            <person name="Gujja S."/>
            <person name="Heilman E.R."/>
            <person name="Heiman D."/>
            <person name="Hepburn T."/>
            <person name="Howarth C."/>
            <person name="Jen D."/>
            <person name="Larson L."/>
            <person name="Mehta T."/>
            <person name="Neiman D."/>
            <person name="Pearson M."/>
            <person name="Roberts A."/>
            <person name="Saif S."/>
            <person name="Shea T."/>
            <person name="Shenoy N."/>
            <person name="Sisk P."/>
            <person name="Stolte C."/>
            <person name="Sykes S."/>
            <person name="Walk T."/>
            <person name="White J."/>
            <person name="Yandava C."/>
            <person name="Haas B."/>
            <person name="Nusbaum C."/>
            <person name="Birren B."/>
        </authorList>
    </citation>
    <scope>NUCLEOTIDE SEQUENCE</scope>
    <source>
        <strain evidence="2">R3-111a-1</strain>
    </source>
</reference>
<name>J3P0Q1_GAET3</name>
<evidence type="ECO:0000313" key="2">
    <source>
        <dbReference type="EMBL" id="EJT77184.1"/>
    </source>
</evidence>
<organism evidence="2">
    <name type="scientific">Gaeumannomyces tritici (strain R3-111a-1)</name>
    <name type="common">Wheat and barley take-all root rot fungus</name>
    <name type="synonym">Gaeumannomyces graminis var. tritici</name>
    <dbReference type="NCBI Taxonomy" id="644352"/>
    <lineage>
        <taxon>Eukaryota</taxon>
        <taxon>Fungi</taxon>
        <taxon>Dikarya</taxon>
        <taxon>Ascomycota</taxon>
        <taxon>Pezizomycotina</taxon>
        <taxon>Sordariomycetes</taxon>
        <taxon>Sordariomycetidae</taxon>
        <taxon>Magnaporthales</taxon>
        <taxon>Magnaporthaceae</taxon>
        <taxon>Gaeumannomyces</taxon>
    </lineage>
</organism>
<evidence type="ECO:0000313" key="4">
    <source>
        <dbReference type="Proteomes" id="UP000006039"/>
    </source>
</evidence>
<dbReference type="AlphaFoldDB" id="J3P0Q1"/>
<dbReference type="HOGENOM" id="CLU_2346805_0_0_1"/>
<keyword evidence="4" id="KW-1185">Reference proteome</keyword>
<dbReference type="GeneID" id="20347554"/>
<reference evidence="2" key="3">
    <citation type="submission" date="2010-09" db="EMBL/GenBank/DDBJ databases">
        <title>Annotation of Gaeumannomyces graminis var. tritici R3-111a-1.</title>
        <authorList>
            <consortium name="The Broad Institute Genome Sequencing Platform"/>
            <person name="Ma L.-J."/>
            <person name="Dead R."/>
            <person name="Young S.K."/>
            <person name="Zeng Q."/>
            <person name="Gargeya S."/>
            <person name="Fitzgerald M."/>
            <person name="Haas B."/>
            <person name="Abouelleil A."/>
            <person name="Alvarado L."/>
            <person name="Arachchi H.M."/>
            <person name="Berlin A."/>
            <person name="Brown A."/>
            <person name="Chapman S.B."/>
            <person name="Chen Z."/>
            <person name="Dunbar C."/>
            <person name="Freedman E."/>
            <person name="Gearin G."/>
            <person name="Gellesch M."/>
            <person name="Goldberg J."/>
            <person name="Griggs A."/>
            <person name="Gujja S."/>
            <person name="Heiman D."/>
            <person name="Howarth C."/>
            <person name="Larson L."/>
            <person name="Lui A."/>
            <person name="MacDonald P.J.P."/>
            <person name="Mehta T."/>
            <person name="Montmayeur A."/>
            <person name="Murphy C."/>
            <person name="Neiman D."/>
            <person name="Pearson M."/>
            <person name="Priest M."/>
            <person name="Roberts A."/>
            <person name="Saif S."/>
            <person name="Shea T."/>
            <person name="Shenoy N."/>
            <person name="Sisk P."/>
            <person name="Stolte C."/>
            <person name="Sykes S."/>
            <person name="Yandava C."/>
            <person name="Wortman J."/>
            <person name="Nusbaum C."/>
            <person name="Birren B."/>
        </authorList>
    </citation>
    <scope>NUCLEOTIDE SEQUENCE</scope>
    <source>
        <strain evidence="2">R3-111a-1</strain>
    </source>
</reference>
<reference evidence="3" key="4">
    <citation type="journal article" date="2015" name="G3 (Bethesda)">
        <title>Genome sequences of three phytopathogenic species of the Magnaporthaceae family of fungi.</title>
        <authorList>
            <person name="Okagaki L.H."/>
            <person name="Nunes C.C."/>
            <person name="Sailsbery J."/>
            <person name="Clay B."/>
            <person name="Brown D."/>
            <person name="John T."/>
            <person name="Oh Y."/>
            <person name="Young N."/>
            <person name="Fitzgerald M."/>
            <person name="Haas B.J."/>
            <person name="Zeng Q."/>
            <person name="Young S."/>
            <person name="Adiconis X."/>
            <person name="Fan L."/>
            <person name="Levin J.Z."/>
            <person name="Mitchell T.K."/>
            <person name="Okubara P.A."/>
            <person name="Farman M.L."/>
            <person name="Kohn L.M."/>
            <person name="Birren B."/>
            <person name="Ma L.-J."/>
            <person name="Dean R.A."/>
        </authorList>
    </citation>
    <scope>NUCLEOTIDE SEQUENCE</scope>
    <source>
        <strain evidence="3">R3-111a-1</strain>
    </source>
</reference>
<dbReference type="Proteomes" id="UP000006039">
    <property type="component" value="Unassembled WGS sequence"/>
</dbReference>
<dbReference type="EMBL" id="GL385397">
    <property type="protein sequence ID" value="EJT77184.1"/>
    <property type="molecule type" value="Genomic_DNA"/>
</dbReference>
<evidence type="ECO:0000256" key="1">
    <source>
        <dbReference type="SAM" id="MobiDB-lite"/>
    </source>
</evidence>
<reference evidence="4" key="1">
    <citation type="submission" date="2010-07" db="EMBL/GenBank/DDBJ databases">
        <title>The genome sequence of Gaeumannomyces graminis var. tritici strain R3-111a-1.</title>
        <authorList>
            <consortium name="The Broad Institute Genome Sequencing Platform"/>
            <person name="Ma L.-J."/>
            <person name="Dead R."/>
            <person name="Young S."/>
            <person name="Zeng Q."/>
            <person name="Koehrsen M."/>
            <person name="Alvarado L."/>
            <person name="Berlin A."/>
            <person name="Chapman S.B."/>
            <person name="Chen Z."/>
            <person name="Freedman E."/>
            <person name="Gellesch M."/>
            <person name="Goldberg J."/>
            <person name="Griggs A."/>
            <person name="Gujja S."/>
            <person name="Heilman E.R."/>
            <person name="Heiman D."/>
            <person name="Hepburn T."/>
            <person name="Howarth C."/>
            <person name="Jen D."/>
            <person name="Larson L."/>
            <person name="Mehta T."/>
            <person name="Neiman D."/>
            <person name="Pearson M."/>
            <person name="Roberts A."/>
            <person name="Saif S."/>
            <person name="Shea T."/>
            <person name="Shenoy N."/>
            <person name="Sisk P."/>
            <person name="Stolte C."/>
            <person name="Sykes S."/>
            <person name="Walk T."/>
            <person name="White J."/>
            <person name="Yandava C."/>
            <person name="Haas B."/>
            <person name="Nusbaum C."/>
            <person name="Birren B."/>
        </authorList>
    </citation>
    <scope>NUCLEOTIDE SEQUENCE [LARGE SCALE GENOMIC DNA]</scope>
    <source>
        <strain evidence="4">R3-111a-1</strain>
    </source>
</reference>
<sequence length="97" mass="10236">MQVSAVATPSEFVPRERCGFWKVGALAGSVSHPPQLGSSIGGAGMGEHGRKERKNEGTGYLYTTRLPPVVPVFLWAFNGGERAEGGHWDQAATPAVA</sequence>
<proteinExistence type="predicted"/>
<dbReference type="EnsemblFungi" id="EJT77184">
    <property type="protein sequence ID" value="EJT77184"/>
    <property type="gene ID" value="GGTG_07096"/>
</dbReference>
<accession>J3P0Q1</accession>